<dbReference type="Proteomes" id="UP000095751">
    <property type="component" value="Unassembled WGS sequence"/>
</dbReference>
<dbReference type="EMBL" id="KV784364">
    <property type="protein sequence ID" value="OEU12786.1"/>
    <property type="molecule type" value="Genomic_DNA"/>
</dbReference>
<gene>
    <name evidence="1" type="ORF">FRACYDRAFT_270479</name>
</gene>
<dbReference type="KEGG" id="fcy:FRACYDRAFT_270479"/>
<name>A0A1E7F3S9_9STRA</name>
<evidence type="ECO:0000313" key="1">
    <source>
        <dbReference type="EMBL" id="OEU12786.1"/>
    </source>
</evidence>
<organism evidence="1 2">
    <name type="scientific">Fragilariopsis cylindrus CCMP1102</name>
    <dbReference type="NCBI Taxonomy" id="635003"/>
    <lineage>
        <taxon>Eukaryota</taxon>
        <taxon>Sar</taxon>
        <taxon>Stramenopiles</taxon>
        <taxon>Ochrophyta</taxon>
        <taxon>Bacillariophyta</taxon>
        <taxon>Bacillariophyceae</taxon>
        <taxon>Bacillariophycidae</taxon>
        <taxon>Bacillariales</taxon>
        <taxon>Bacillariaceae</taxon>
        <taxon>Fragilariopsis</taxon>
    </lineage>
</organism>
<dbReference type="SUPFAM" id="SSF52047">
    <property type="entry name" value="RNI-like"/>
    <property type="match status" value="1"/>
</dbReference>
<dbReference type="InParanoid" id="A0A1E7F3S9"/>
<evidence type="ECO:0008006" key="3">
    <source>
        <dbReference type="Google" id="ProtNLM"/>
    </source>
</evidence>
<reference evidence="1 2" key="1">
    <citation type="submission" date="2016-09" db="EMBL/GenBank/DDBJ databases">
        <title>Extensive genetic diversity and differential bi-allelic expression allows diatom success in the polar Southern Ocean.</title>
        <authorList>
            <consortium name="DOE Joint Genome Institute"/>
            <person name="Mock T."/>
            <person name="Otillar R.P."/>
            <person name="Strauss J."/>
            <person name="Dupont C."/>
            <person name="Frickenhaus S."/>
            <person name="Maumus F."/>
            <person name="Mcmullan M."/>
            <person name="Sanges R."/>
            <person name="Schmutz J."/>
            <person name="Toseland A."/>
            <person name="Valas R."/>
            <person name="Veluchamy A."/>
            <person name="Ward B.J."/>
            <person name="Allen A."/>
            <person name="Barry K."/>
            <person name="Falciatore A."/>
            <person name="Ferrante M."/>
            <person name="Fortunato A.E."/>
            <person name="Gloeckner G."/>
            <person name="Gruber A."/>
            <person name="Hipkin R."/>
            <person name="Janech M."/>
            <person name="Kroth P."/>
            <person name="Leese F."/>
            <person name="Lindquist E."/>
            <person name="Lyon B.R."/>
            <person name="Martin J."/>
            <person name="Mayer C."/>
            <person name="Parker M."/>
            <person name="Quesneville H."/>
            <person name="Raymond J."/>
            <person name="Uhlig C."/>
            <person name="Valentin K.U."/>
            <person name="Worden A.Z."/>
            <person name="Armbrust E.V."/>
            <person name="Bowler C."/>
            <person name="Green B."/>
            <person name="Moulton V."/>
            <person name="Van Oosterhout C."/>
            <person name="Grigoriev I."/>
        </authorList>
    </citation>
    <scope>NUCLEOTIDE SEQUENCE [LARGE SCALE GENOMIC DNA]</scope>
    <source>
        <strain evidence="1 2">CCMP1102</strain>
    </source>
</reference>
<dbReference type="AlphaFoldDB" id="A0A1E7F3S9"/>
<protein>
    <recommendedName>
        <fullName evidence="3">RNI-like protein</fullName>
    </recommendedName>
</protein>
<accession>A0A1E7F3S9</accession>
<dbReference type="OrthoDB" id="549243at2759"/>
<proteinExistence type="predicted"/>
<sequence length="307" mass="35706">MIQYYHSTSAEHASSQLNGIVYLNPRVSIIHKSHIEIIPTIVISASKHGIERGDSRTRRLMQNLSAHNNQTNKKLDRYSHMRINDIDKFDYIYEGDMERITKDVQLEGIVSLDLSLPYPSSKKDLCTGLTNALCSSLPNALSRVLPNLLEVDLSNNTFLNYTTLREFSKNCHLLEKITCHNIKEDFQLSLDGSKISLSDHLKEIYMDNSFFCYTYTQETDFSDLTNPTLTKYFLFHHCCCKILLERVSIRNAQWCNYRWGNKPSSIPQNALIKFVRNVPSLRWFRSDLTQENKNMLRLERPDMELLN</sequence>
<keyword evidence="2" id="KW-1185">Reference proteome</keyword>
<evidence type="ECO:0000313" key="2">
    <source>
        <dbReference type="Proteomes" id="UP000095751"/>
    </source>
</evidence>